<name>A0A1G6N9F7_9BACT</name>
<keyword evidence="2 7" id="KW-0813">Transport</keyword>
<dbReference type="RefSeq" id="WP_092439000.1">
    <property type="nucleotide sequence ID" value="NZ_FMYP01000041.1"/>
</dbReference>
<evidence type="ECO:0000313" key="9">
    <source>
        <dbReference type="EMBL" id="SDC63876.1"/>
    </source>
</evidence>
<dbReference type="GO" id="GO:0055085">
    <property type="term" value="P:transmembrane transport"/>
    <property type="evidence" value="ECO:0007669"/>
    <property type="project" value="InterPro"/>
</dbReference>
<evidence type="ECO:0000256" key="1">
    <source>
        <dbReference type="ARBA" id="ARBA00004651"/>
    </source>
</evidence>
<proteinExistence type="inferred from homology"/>
<evidence type="ECO:0000256" key="2">
    <source>
        <dbReference type="ARBA" id="ARBA00022448"/>
    </source>
</evidence>
<dbReference type="PANTHER" id="PTHR30183:SF3">
    <property type="entry name" value="MOLYBDENUM TRANSPORT SYSTEM PERMEASE PROTEIN MODB"/>
    <property type="match status" value="1"/>
</dbReference>
<comment type="subcellular location">
    <subcellularLocation>
        <location evidence="1 7">Cell membrane</location>
        <topology evidence="1 7">Multi-pass membrane protein</topology>
    </subcellularLocation>
</comment>
<evidence type="ECO:0000259" key="8">
    <source>
        <dbReference type="PROSITE" id="PS50928"/>
    </source>
</evidence>
<feature type="domain" description="ABC transmembrane type-1" evidence="8">
    <location>
        <begin position="50"/>
        <end position="249"/>
    </location>
</feature>
<feature type="transmembrane region" description="Helical" evidence="7">
    <location>
        <begin position="129"/>
        <end position="149"/>
    </location>
</feature>
<organism evidence="9 10">
    <name type="scientific">Williamwhitmania taraxaci</name>
    <dbReference type="NCBI Taxonomy" id="1640674"/>
    <lineage>
        <taxon>Bacteria</taxon>
        <taxon>Pseudomonadati</taxon>
        <taxon>Bacteroidota</taxon>
        <taxon>Bacteroidia</taxon>
        <taxon>Bacteroidales</taxon>
        <taxon>Williamwhitmaniaceae</taxon>
        <taxon>Williamwhitmania</taxon>
    </lineage>
</organism>
<comment type="similarity">
    <text evidence="7">Belongs to the binding-protein-dependent transport system permease family.</text>
</comment>
<keyword evidence="4 7" id="KW-0812">Transmembrane</keyword>
<feature type="transmembrane region" description="Helical" evidence="7">
    <location>
        <begin position="51"/>
        <end position="76"/>
    </location>
</feature>
<accession>A0A1G6N9F7</accession>
<dbReference type="InterPro" id="IPR000515">
    <property type="entry name" value="MetI-like"/>
</dbReference>
<dbReference type="PROSITE" id="PS50928">
    <property type="entry name" value="ABC_TM1"/>
    <property type="match status" value="1"/>
</dbReference>
<dbReference type="GO" id="GO:0005886">
    <property type="term" value="C:plasma membrane"/>
    <property type="evidence" value="ECO:0007669"/>
    <property type="project" value="UniProtKB-SubCell"/>
</dbReference>
<dbReference type="Proteomes" id="UP000199452">
    <property type="component" value="Unassembled WGS sequence"/>
</dbReference>
<dbReference type="CDD" id="cd06261">
    <property type="entry name" value="TM_PBP2"/>
    <property type="match status" value="1"/>
</dbReference>
<dbReference type="Pfam" id="PF00528">
    <property type="entry name" value="BPD_transp_1"/>
    <property type="match status" value="1"/>
</dbReference>
<keyword evidence="6 7" id="KW-0472">Membrane</keyword>
<feature type="transmembrane region" description="Helical" evidence="7">
    <location>
        <begin position="194"/>
        <end position="214"/>
    </location>
</feature>
<dbReference type="PANTHER" id="PTHR30183">
    <property type="entry name" value="MOLYBDENUM TRANSPORT SYSTEM PERMEASE PROTEIN MODB"/>
    <property type="match status" value="1"/>
</dbReference>
<sequence>MKFSWFWLFIRVLGSLVLLFVIAPLVGMALHTSFPSLMAAGQDAEVTSSIWLTIWVSMMATLFFALLGVPLAFVLARKEFPLKSLVQGIVDLPVVIPHSAAGIALLGFISRDSSLGRVASLAGLDLVGHPIGIAIAMAFVSIPFLVNAARDGFAMVPERYEKAALTLGASPVRVFFTISIPLAWRSVVSGMVMMFARGMSEFGAVIIVAYHPMVAPVLVYERFSTFGLAYSRPAALLFILVSLAVFVLIRLLLRKKQ</sequence>
<dbReference type="Gene3D" id="1.10.3720.10">
    <property type="entry name" value="MetI-like"/>
    <property type="match status" value="1"/>
</dbReference>
<dbReference type="InterPro" id="IPR035906">
    <property type="entry name" value="MetI-like_sf"/>
</dbReference>
<keyword evidence="3" id="KW-1003">Cell membrane</keyword>
<feature type="transmembrane region" description="Helical" evidence="7">
    <location>
        <begin position="88"/>
        <end position="109"/>
    </location>
</feature>
<keyword evidence="10" id="KW-1185">Reference proteome</keyword>
<evidence type="ECO:0000256" key="7">
    <source>
        <dbReference type="RuleBase" id="RU363032"/>
    </source>
</evidence>
<evidence type="ECO:0000256" key="3">
    <source>
        <dbReference type="ARBA" id="ARBA00022475"/>
    </source>
</evidence>
<feature type="transmembrane region" description="Helical" evidence="7">
    <location>
        <begin position="234"/>
        <end position="253"/>
    </location>
</feature>
<protein>
    <submittedName>
        <fullName evidence="9">Molybdate/tungstate transport system permease protein</fullName>
    </submittedName>
</protein>
<dbReference type="SUPFAM" id="SSF161098">
    <property type="entry name" value="MetI-like"/>
    <property type="match status" value="1"/>
</dbReference>
<dbReference type="OrthoDB" id="9782004at2"/>
<evidence type="ECO:0000256" key="5">
    <source>
        <dbReference type="ARBA" id="ARBA00022989"/>
    </source>
</evidence>
<dbReference type="AlphaFoldDB" id="A0A1G6N9F7"/>
<evidence type="ECO:0000313" key="10">
    <source>
        <dbReference type="Proteomes" id="UP000199452"/>
    </source>
</evidence>
<reference evidence="9 10" key="1">
    <citation type="submission" date="2016-09" db="EMBL/GenBank/DDBJ databases">
        <authorList>
            <person name="Capua I."/>
            <person name="De Benedictis P."/>
            <person name="Joannis T."/>
            <person name="Lombin L.H."/>
            <person name="Cattoli G."/>
        </authorList>
    </citation>
    <scope>NUCLEOTIDE SEQUENCE [LARGE SCALE GENOMIC DNA]</scope>
    <source>
        <strain evidence="9 10">A7P-90m</strain>
    </source>
</reference>
<dbReference type="EMBL" id="FMYP01000041">
    <property type="protein sequence ID" value="SDC63876.1"/>
    <property type="molecule type" value="Genomic_DNA"/>
</dbReference>
<dbReference type="STRING" id="1640674.SAMN05216323_104122"/>
<keyword evidence="5 7" id="KW-1133">Transmembrane helix</keyword>
<gene>
    <name evidence="9" type="ORF">SAMN05216323_104122</name>
</gene>
<evidence type="ECO:0000256" key="6">
    <source>
        <dbReference type="ARBA" id="ARBA00023136"/>
    </source>
</evidence>
<evidence type="ECO:0000256" key="4">
    <source>
        <dbReference type="ARBA" id="ARBA00022692"/>
    </source>
</evidence>